<feature type="signal peptide" evidence="4">
    <location>
        <begin position="1"/>
        <end position="17"/>
    </location>
</feature>
<organism evidence="7 8">
    <name type="scientific">Algoriphagus faecimaris</name>
    <dbReference type="NCBI Taxonomy" id="686796"/>
    <lineage>
        <taxon>Bacteria</taxon>
        <taxon>Pseudomonadati</taxon>
        <taxon>Bacteroidota</taxon>
        <taxon>Cytophagia</taxon>
        <taxon>Cytophagales</taxon>
        <taxon>Cyclobacteriaceae</taxon>
        <taxon>Algoriphagus</taxon>
    </lineage>
</organism>
<keyword evidence="3" id="KW-0812">Transmembrane</keyword>
<keyword evidence="8" id="KW-1185">Reference proteome</keyword>
<evidence type="ECO:0000256" key="3">
    <source>
        <dbReference type="SAM" id="Phobius"/>
    </source>
</evidence>
<dbReference type="InterPro" id="IPR010559">
    <property type="entry name" value="Sig_transdc_His_kin_internal"/>
</dbReference>
<keyword evidence="3" id="KW-0472">Membrane</keyword>
<dbReference type="Pfam" id="PF06580">
    <property type="entry name" value="His_kinase"/>
    <property type="match status" value="1"/>
</dbReference>
<feature type="repeat" description="TPR" evidence="1">
    <location>
        <begin position="159"/>
        <end position="192"/>
    </location>
</feature>
<dbReference type="SMART" id="SM00028">
    <property type="entry name" value="TPR"/>
    <property type="match status" value="6"/>
</dbReference>
<dbReference type="InterPro" id="IPR019734">
    <property type="entry name" value="TPR_rpt"/>
</dbReference>
<dbReference type="SUPFAM" id="SSF55874">
    <property type="entry name" value="ATPase domain of HSP90 chaperone/DNA topoisomerase II/histidine kinase"/>
    <property type="match status" value="1"/>
</dbReference>
<feature type="transmembrane region" description="Helical" evidence="3">
    <location>
        <begin position="357"/>
        <end position="375"/>
    </location>
</feature>
<evidence type="ECO:0000256" key="1">
    <source>
        <dbReference type="PROSITE-ProRule" id="PRU00339"/>
    </source>
</evidence>
<dbReference type="Proteomes" id="UP000199060">
    <property type="component" value="Unassembled WGS sequence"/>
</dbReference>
<dbReference type="STRING" id="686796.SAMN04488104_104015"/>
<keyword evidence="1" id="KW-0802">TPR repeat</keyword>
<keyword evidence="4" id="KW-0732">Signal</keyword>
<dbReference type="SUPFAM" id="SSF48452">
    <property type="entry name" value="TPR-like"/>
    <property type="match status" value="2"/>
</dbReference>
<dbReference type="EMBL" id="FNAC01000040">
    <property type="protein sequence ID" value="SDD59759.1"/>
    <property type="molecule type" value="Genomic_DNA"/>
</dbReference>
<dbReference type="PANTHER" id="PTHR34220:SF7">
    <property type="entry name" value="SENSOR HISTIDINE KINASE YPDA"/>
    <property type="match status" value="1"/>
</dbReference>
<dbReference type="InterPro" id="IPR003594">
    <property type="entry name" value="HATPase_dom"/>
</dbReference>
<evidence type="ECO:0000259" key="5">
    <source>
        <dbReference type="Pfam" id="PF02518"/>
    </source>
</evidence>
<protein>
    <submittedName>
        <fullName evidence="7">Histidine kinase-, DNA gyrase B-, and HSP90-like ATPase</fullName>
    </submittedName>
</protein>
<reference evidence="8" key="1">
    <citation type="submission" date="2016-10" db="EMBL/GenBank/DDBJ databases">
        <authorList>
            <person name="Varghese N."/>
            <person name="Submissions S."/>
        </authorList>
    </citation>
    <scope>NUCLEOTIDE SEQUENCE [LARGE SCALE GENOMIC DNA]</scope>
    <source>
        <strain evidence="8">DSM 23095</strain>
    </source>
</reference>
<evidence type="ECO:0000313" key="8">
    <source>
        <dbReference type="Proteomes" id="UP000199060"/>
    </source>
</evidence>
<proteinExistence type="predicted"/>
<gene>
    <name evidence="7" type="ORF">SAMN04488104_104015</name>
</gene>
<evidence type="ECO:0000313" key="7">
    <source>
        <dbReference type="EMBL" id="SDD59759.1"/>
    </source>
</evidence>
<dbReference type="InterPro" id="IPR011990">
    <property type="entry name" value="TPR-like_helical_dom_sf"/>
</dbReference>
<evidence type="ECO:0000256" key="2">
    <source>
        <dbReference type="SAM" id="Coils"/>
    </source>
</evidence>
<keyword evidence="7" id="KW-0418">Kinase</keyword>
<sequence>MGSFLLLCFLLPRLALSQVDSLDSLQTVLKQLSKQDTNYVLTLIELCESSTFTAEQGGKAYAEEAIKVSKDLGFKRGEALGHNSLGAYFLQVGNLERALKEVLQAEGIYRKIGEREGILAVYNNLGIIYNRTEELDKAIKVYEDAISVAKELELDLQQAILFNNLGTVHDKRGEYELALEAFEEVLSVSERAAIEVGKMMGYSNLGSVYHTMGQFEEAESAYFKALEISEGGAYTRNQASNYFGIAEVRSGQSRMNESREWYQKGIALAEEINSLPLLQEGYEGLAALNEKVGSYAQALEHYKLAQAFRDSLAMAERAETIEELKTRYETSQKEAEIEVLSQQNEIQNLELRQKNQLLWSGGIGIGLLILIAYGYQQRKQIKNQVVLAELEQRFLRSQLNPHFIFNALSSIQNFMLKSDSKKAAIYLSKFSKLMRQVLENSRTEFISLEEEVRMLENYLEIQQVLSNQKFSFEIKLSDDLEPQSFSIPPMFVQPFVENAIEHGLVREQGSVQVHFKKGLDYITITILDDGVGINNTSTQSAPGHQSLATSIIRERIDNFNLKLNHKIQIEMQDRSVIDPQQSGTQVQLRVPYQEN</sequence>
<evidence type="ECO:0000256" key="4">
    <source>
        <dbReference type="SAM" id="SignalP"/>
    </source>
</evidence>
<name>A0A1G6W1R7_9BACT</name>
<dbReference type="Gene3D" id="1.25.40.10">
    <property type="entry name" value="Tetratricopeptide repeat domain"/>
    <property type="match status" value="2"/>
</dbReference>
<feature type="domain" description="Signal transduction histidine kinase internal region" evidence="6">
    <location>
        <begin position="391"/>
        <end position="469"/>
    </location>
</feature>
<keyword evidence="2" id="KW-0175">Coiled coil</keyword>
<dbReference type="PANTHER" id="PTHR34220">
    <property type="entry name" value="SENSOR HISTIDINE KINASE YPDA"/>
    <property type="match status" value="1"/>
</dbReference>
<dbReference type="GO" id="GO:0000155">
    <property type="term" value="F:phosphorelay sensor kinase activity"/>
    <property type="evidence" value="ECO:0007669"/>
    <property type="project" value="InterPro"/>
</dbReference>
<dbReference type="Pfam" id="PF02518">
    <property type="entry name" value="HATPase_c"/>
    <property type="match status" value="1"/>
</dbReference>
<dbReference type="InterPro" id="IPR050640">
    <property type="entry name" value="Bact_2-comp_sensor_kinase"/>
</dbReference>
<evidence type="ECO:0000259" key="6">
    <source>
        <dbReference type="Pfam" id="PF06580"/>
    </source>
</evidence>
<feature type="domain" description="Histidine kinase/HSP90-like ATPase" evidence="5">
    <location>
        <begin position="492"/>
        <end position="593"/>
    </location>
</feature>
<dbReference type="InterPro" id="IPR036890">
    <property type="entry name" value="HATPase_C_sf"/>
</dbReference>
<feature type="repeat" description="TPR" evidence="1">
    <location>
        <begin position="199"/>
        <end position="232"/>
    </location>
</feature>
<feature type="repeat" description="TPR" evidence="1">
    <location>
        <begin position="119"/>
        <end position="152"/>
    </location>
</feature>
<keyword evidence="7" id="KW-0808">Transferase</keyword>
<dbReference type="PROSITE" id="PS50005">
    <property type="entry name" value="TPR"/>
    <property type="match status" value="3"/>
</dbReference>
<keyword evidence="3" id="KW-1133">Transmembrane helix</keyword>
<feature type="coiled-coil region" evidence="2">
    <location>
        <begin position="314"/>
        <end position="352"/>
    </location>
</feature>
<accession>A0A1G6W1R7</accession>
<dbReference type="AlphaFoldDB" id="A0A1G6W1R7"/>
<feature type="chain" id="PRO_5011741073" evidence="4">
    <location>
        <begin position="18"/>
        <end position="595"/>
    </location>
</feature>
<dbReference type="PROSITE" id="PS50293">
    <property type="entry name" value="TPR_REGION"/>
    <property type="match status" value="1"/>
</dbReference>
<dbReference type="Pfam" id="PF13424">
    <property type="entry name" value="TPR_12"/>
    <property type="match status" value="2"/>
</dbReference>
<dbReference type="GO" id="GO:0016020">
    <property type="term" value="C:membrane"/>
    <property type="evidence" value="ECO:0007669"/>
    <property type="project" value="InterPro"/>
</dbReference>
<dbReference type="Gene3D" id="3.30.565.10">
    <property type="entry name" value="Histidine kinase-like ATPase, C-terminal domain"/>
    <property type="match status" value="1"/>
</dbReference>